<sequence length="113" mass="12901">MVSSACRWTYQNSDVSVGTRPNSWRIRLRCVTAFSGHRRRPGSTWRGGWPDLRELENAGEPPRFVPKHWRDARYNLAYETRGFQSEPSTRAPSEPLFGISPDVGVVEDGTRHS</sequence>
<dbReference type="Proteomes" id="UP000001025">
    <property type="component" value="Chromosome"/>
</dbReference>
<dbReference type="HOGENOM" id="CLU_2131550_0_0_0"/>
<feature type="region of interest" description="Disordered" evidence="1">
    <location>
        <begin position="83"/>
        <end position="113"/>
    </location>
</feature>
<dbReference type="STRING" id="243090.RB5076"/>
<dbReference type="EMBL" id="BX294141">
    <property type="protein sequence ID" value="CAD78273.1"/>
    <property type="molecule type" value="Genomic_DNA"/>
</dbReference>
<dbReference type="InParanoid" id="Q7UGQ6"/>
<proteinExistence type="predicted"/>
<evidence type="ECO:0000313" key="3">
    <source>
        <dbReference type="Proteomes" id="UP000001025"/>
    </source>
</evidence>
<gene>
    <name evidence="2" type="ordered locus">RB5076</name>
</gene>
<organism evidence="2 3">
    <name type="scientific">Rhodopirellula baltica (strain DSM 10527 / NCIMB 13988 / SH1)</name>
    <dbReference type="NCBI Taxonomy" id="243090"/>
    <lineage>
        <taxon>Bacteria</taxon>
        <taxon>Pseudomonadati</taxon>
        <taxon>Planctomycetota</taxon>
        <taxon>Planctomycetia</taxon>
        <taxon>Pirellulales</taxon>
        <taxon>Pirellulaceae</taxon>
        <taxon>Rhodopirellula</taxon>
    </lineage>
</organism>
<evidence type="ECO:0000256" key="1">
    <source>
        <dbReference type="SAM" id="MobiDB-lite"/>
    </source>
</evidence>
<reference evidence="2 3" key="1">
    <citation type="journal article" date="2003" name="Proc. Natl. Acad. Sci. U.S.A.">
        <title>Complete genome sequence of the marine planctomycete Pirellula sp. strain 1.</title>
        <authorList>
            <person name="Gloeckner F.O."/>
            <person name="Kube M."/>
            <person name="Bauer M."/>
            <person name="Teeling H."/>
            <person name="Lombardot T."/>
            <person name="Ludwig W."/>
            <person name="Gade D."/>
            <person name="Beck A."/>
            <person name="Borzym K."/>
            <person name="Heitmann K."/>
            <person name="Rabus R."/>
            <person name="Schlesner H."/>
            <person name="Amann R."/>
            <person name="Reinhardt R."/>
        </authorList>
    </citation>
    <scope>NUCLEOTIDE SEQUENCE [LARGE SCALE GENOMIC DNA]</scope>
    <source>
        <strain evidence="3">DSM 10527 / NCIMB 13988 / SH1</strain>
    </source>
</reference>
<accession>Q7UGQ6</accession>
<dbReference type="EnsemblBacteria" id="CAD78273">
    <property type="protein sequence ID" value="CAD78273"/>
    <property type="gene ID" value="RB5076"/>
</dbReference>
<dbReference type="AlphaFoldDB" id="Q7UGQ6"/>
<dbReference type="KEGG" id="rba:RB5076"/>
<protein>
    <submittedName>
        <fullName evidence="2">Uncharacterized protein</fullName>
    </submittedName>
</protein>
<keyword evidence="3" id="KW-1185">Reference proteome</keyword>
<evidence type="ECO:0000313" key="2">
    <source>
        <dbReference type="EMBL" id="CAD78273.1"/>
    </source>
</evidence>
<name>Q7UGQ6_RHOBA</name>